<protein>
    <submittedName>
        <fullName evidence="2">Uncharacterized protein</fullName>
    </submittedName>
</protein>
<proteinExistence type="predicted"/>
<dbReference type="AlphaFoldDB" id="A0A563U9G0"/>
<comment type="caution">
    <text evidence="2">The sequence shown here is derived from an EMBL/GenBank/DDBJ whole genome shotgun (WGS) entry which is preliminary data.</text>
</comment>
<evidence type="ECO:0000313" key="2">
    <source>
        <dbReference type="EMBL" id="TWR27923.1"/>
    </source>
</evidence>
<feature type="region of interest" description="Disordered" evidence="1">
    <location>
        <begin position="117"/>
        <end position="137"/>
    </location>
</feature>
<keyword evidence="3" id="KW-1185">Reference proteome</keyword>
<dbReference type="RefSeq" id="WP_146268737.1">
    <property type="nucleotide sequence ID" value="NZ_VOEI01000001.1"/>
</dbReference>
<organism evidence="2 3">
    <name type="scientific">Mucilaginibacter achroorhodeus</name>
    <dbReference type="NCBI Taxonomy" id="2599294"/>
    <lineage>
        <taxon>Bacteria</taxon>
        <taxon>Pseudomonadati</taxon>
        <taxon>Bacteroidota</taxon>
        <taxon>Sphingobacteriia</taxon>
        <taxon>Sphingobacteriales</taxon>
        <taxon>Sphingobacteriaceae</taxon>
        <taxon>Mucilaginibacter</taxon>
    </lineage>
</organism>
<reference evidence="2 3" key="1">
    <citation type="submission" date="2019-07" db="EMBL/GenBank/DDBJ databases">
        <authorList>
            <person name="Kim J."/>
        </authorList>
    </citation>
    <scope>NUCLEOTIDE SEQUENCE [LARGE SCALE GENOMIC DNA]</scope>
    <source>
        <strain evidence="2 3">MJ1a</strain>
    </source>
</reference>
<sequence length="137" mass="15768">MSNRLRTEILEEEEEAAKQLVVEEKPRKKELPDNLLTRFLTKGVISTDDATRALPFILYLAMLGMFYIANRHLSENNIRELDKVSKEVKELSWEYKSTKADLAFKSTLTEVAKRADTLGLRESNEPPQKITVKEDAQ</sequence>
<dbReference type="InterPro" id="IPR045755">
    <property type="entry name" value="FtsL-like"/>
</dbReference>
<dbReference type="Proteomes" id="UP000318010">
    <property type="component" value="Unassembled WGS sequence"/>
</dbReference>
<name>A0A563U9G0_9SPHI</name>
<dbReference type="EMBL" id="VOEI01000001">
    <property type="protein sequence ID" value="TWR27923.1"/>
    <property type="molecule type" value="Genomic_DNA"/>
</dbReference>
<gene>
    <name evidence="2" type="ORF">FPZ42_01530</name>
</gene>
<dbReference type="OrthoDB" id="981249at2"/>
<evidence type="ECO:0000256" key="1">
    <source>
        <dbReference type="SAM" id="MobiDB-lite"/>
    </source>
</evidence>
<accession>A0A563U9G0</accession>
<dbReference type="Pfam" id="PF19579">
    <property type="entry name" value="FtsL_2"/>
    <property type="match status" value="1"/>
</dbReference>
<evidence type="ECO:0000313" key="3">
    <source>
        <dbReference type="Proteomes" id="UP000318010"/>
    </source>
</evidence>